<dbReference type="Proteomes" id="UP001303160">
    <property type="component" value="Unassembled WGS sequence"/>
</dbReference>
<keyword evidence="2" id="KW-1185">Reference proteome</keyword>
<accession>A0AAN6XMG0</accession>
<organism evidence="1 2">
    <name type="scientific">Triangularia verruculosa</name>
    <dbReference type="NCBI Taxonomy" id="2587418"/>
    <lineage>
        <taxon>Eukaryota</taxon>
        <taxon>Fungi</taxon>
        <taxon>Dikarya</taxon>
        <taxon>Ascomycota</taxon>
        <taxon>Pezizomycotina</taxon>
        <taxon>Sordariomycetes</taxon>
        <taxon>Sordariomycetidae</taxon>
        <taxon>Sordariales</taxon>
        <taxon>Podosporaceae</taxon>
        <taxon>Triangularia</taxon>
    </lineage>
</organism>
<comment type="caution">
    <text evidence="1">The sequence shown here is derived from an EMBL/GenBank/DDBJ whole genome shotgun (WGS) entry which is preliminary data.</text>
</comment>
<evidence type="ECO:0000313" key="1">
    <source>
        <dbReference type="EMBL" id="KAK4203021.1"/>
    </source>
</evidence>
<dbReference type="EMBL" id="MU863892">
    <property type="protein sequence ID" value="KAK4203021.1"/>
    <property type="molecule type" value="Genomic_DNA"/>
</dbReference>
<reference evidence="1" key="2">
    <citation type="submission" date="2023-05" db="EMBL/GenBank/DDBJ databases">
        <authorList>
            <consortium name="Lawrence Berkeley National Laboratory"/>
            <person name="Steindorff A."/>
            <person name="Hensen N."/>
            <person name="Bonometti L."/>
            <person name="Westerberg I."/>
            <person name="Brannstrom I.O."/>
            <person name="Guillou S."/>
            <person name="Cros-Aarteil S."/>
            <person name="Calhoun S."/>
            <person name="Haridas S."/>
            <person name="Kuo A."/>
            <person name="Mondo S."/>
            <person name="Pangilinan J."/>
            <person name="Riley R."/>
            <person name="Labutti K."/>
            <person name="Andreopoulos B."/>
            <person name="Lipzen A."/>
            <person name="Chen C."/>
            <person name="Yanf M."/>
            <person name="Daum C."/>
            <person name="Ng V."/>
            <person name="Clum A."/>
            <person name="Ohm R."/>
            <person name="Martin F."/>
            <person name="Silar P."/>
            <person name="Natvig D."/>
            <person name="Lalanne C."/>
            <person name="Gautier V."/>
            <person name="Ament-Velasquez S.L."/>
            <person name="Kruys A."/>
            <person name="Hutchinson M.I."/>
            <person name="Powell A.J."/>
            <person name="Barry K."/>
            <person name="Miller A.N."/>
            <person name="Grigoriev I.V."/>
            <person name="Debuchy R."/>
            <person name="Gladieux P."/>
            <person name="Thoren M.H."/>
            <person name="Johannesson H."/>
        </authorList>
    </citation>
    <scope>NUCLEOTIDE SEQUENCE</scope>
    <source>
        <strain evidence="1">CBS 315.58</strain>
    </source>
</reference>
<proteinExistence type="predicted"/>
<sequence length="188" mass="21227">MAVRGDDVTVQTASEAVDKIWAQVDGFLGGIRQEFGREGVTETMVKYCQQNVKPLILNFEGLNKKGVKEMGLVFEKQVKVAPDTWEKECQISIEIDADKRNEKLKQNGHFGCEIYFANKDRCVGKTMDDPRAGTRLFKMHAFLPQDPPFYRHGPGKEERVVVFPGSELKEADQAILYRCKMVTLGPGQ</sequence>
<reference evidence="1" key="1">
    <citation type="journal article" date="2023" name="Mol. Phylogenet. Evol.">
        <title>Genome-scale phylogeny and comparative genomics of the fungal order Sordariales.</title>
        <authorList>
            <person name="Hensen N."/>
            <person name="Bonometti L."/>
            <person name="Westerberg I."/>
            <person name="Brannstrom I.O."/>
            <person name="Guillou S."/>
            <person name="Cros-Aarteil S."/>
            <person name="Calhoun S."/>
            <person name="Haridas S."/>
            <person name="Kuo A."/>
            <person name="Mondo S."/>
            <person name="Pangilinan J."/>
            <person name="Riley R."/>
            <person name="LaButti K."/>
            <person name="Andreopoulos B."/>
            <person name="Lipzen A."/>
            <person name="Chen C."/>
            <person name="Yan M."/>
            <person name="Daum C."/>
            <person name="Ng V."/>
            <person name="Clum A."/>
            <person name="Steindorff A."/>
            <person name="Ohm R.A."/>
            <person name="Martin F."/>
            <person name="Silar P."/>
            <person name="Natvig D.O."/>
            <person name="Lalanne C."/>
            <person name="Gautier V."/>
            <person name="Ament-Velasquez S.L."/>
            <person name="Kruys A."/>
            <person name="Hutchinson M.I."/>
            <person name="Powell A.J."/>
            <person name="Barry K."/>
            <person name="Miller A.N."/>
            <person name="Grigoriev I.V."/>
            <person name="Debuchy R."/>
            <person name="Gladieux P."/>
            <person name="Hiltunen Thoren M."/>
            <person name="Johannesson H."/>
        </authorList>
    </citation>
    <scope>NUCLEOTIDE SEQUENCE</scope>
    <source>
        <strain evidence="1">CBS 315.58</strain>
    </source>
</reference>
<name>A0AAN6XMG0_9PEZI</name>
<protein>
    <submittedName>
        <fullName evidence="1">Uncharacterized protein</fullName>
    </submittedName>
</protein>
<dbReference type="AlphaFoldDB" id="A0AAN6XMG0"/>
<gene>
    <name evidence="1" type="ORF">QBC40DRAFT_319142</name>
</gene>
<evidence type="ECO:0000313" key="2">
    <source>
        <dbReference type="Proteomes" id="UP001303160"/>
    </source>
</evidence>